<dbReference type="PANTHER" id="PTHR12925">
    <property type="entry name" value="HIKESHI FAMILY MEMBER"/>
    <property type="match status" value="1"/>
</dbReference>
<comment type="similarity">
    <text evidence="1">Belongs to the OPI10 family.</text>
</comment>
<protein>
    <submittedName>
        <fullName evidence="4">DUF775-domain-containing protein</fullName>
    </submittedName>
</protein>
<dbReference type="GO" id="GO:0061608">
    <property type="term" value="F:nuclear import signal receptor activity"/>
    <property type="evidence" value="ECO:0007669"/>
    <property type="project" value="TreeGrafter"/>
</dbReference>
<dbReference type="InterPro" id="IPR031318">
    <property type="entry name" value="OPI10"/>
</dbReference>
<reference evidence="4" key="1">
    <citation type="journal article" date="2020" name="Stud. Mycol.">
        <title>101 Dothideomycetes genomes: a test case for predicting lifestyles and emergence of pathogens.</title>
        <authorList>
            <person name="Haridas S."/>
            <person name="Albert R."/>
            <person name="Binder M."/>
            <person name="Bloem J."/>
            <person name="Labutti K."/>
            <person name="Salamov A."/>
            <person name="Andreopoulos B."/>
            <person name="Baker S."/>
            <person name="Barry K."/>
            <person name="Bills G."/>
            <person name="Bluhm B."/>
            <person name="Cannon C."/>
            <person name="Castanera R."/>
            <person name="Culley D."/>
            <person name="Daum C."/>
            <person name="Ezra D."/>
            <person name="Gonzalez J."/>
            <person name="Henrissat B."/>
            <person name="Kuo A."/>
            <person name="Liang C."/>
            <person name="Lipzen A."/>
            <person name="Lutzoni F."/>
            <person name="Magnuson J."/>
            <person name="Mondo S."/>
            <person name="Nolan M."/>
            <person name="Ohm R."/>
            <person name="Pangilinan J."/>
            <person name="Park H.-J."/>
            <person name="Ramirez L."/>
            <person name="Alfaro M."/>
            <person name="Sun H."/>
            <person name="Tritt A."/>
            <person name="Yoshinaga Y."/>
            <person name="Zwiers L.-H."/>
            <person name="Turgeon B."/>
            <person name="Goodwin S."/>
            <person name="Spatafora J."/>
            <person name="Crous P."/>
            <person name="Grigoriev I."/>
        </authorList>
    </citation>
    <scope>NUCLEOTIDE SEQUENCE</scope>
    <source>
        <strain evidence="4">CBS 121410</strain>
    </source>
</reference>
<dbReference type="PANTHER" id="PTHR12925:SF0">
    <property type="entry name" value="PROTEIN HIKESHI"/>
    <property type="match status" value="1"/>
</dbReference>
<evidence type="ECO:0000256" key="1">
    <source>
        <dbReference type="ARBA" id="ARBA00006623"/>
    </source>
</evidence>
<evidence type="ECO:0000259" key="3">
    <source>
        <dbReference type="Pfam" id="PF21057"/>
    </source>
</evidence>
<dbReference type="AlphaFoldDB" id="A0A9P4HMY9"/>
<feature type="domain" description="Hikeshi-like N-terminal" evidence="2">
    <location>
        <begin position="5"/>
        <end position="117"/>
    </location>
</feature>
<dbReference type="GO" id="GO:0005829">
    <property type="term" value="C:cytosol"/>
    <property type="evidence" value="ECO:0007669"/>
    <property type="project" value="TreeGrafter"/>
</dbReference>
<accession>A0A9P4HMY9</accession>
<keyword evidence="5" id="KW-1185">Reference proteome</keyword>
<dbReference type="Proteomes" id="UP000799776">
    <property type="component" value="Unassembled WGS sequence"/>
</dbReference>
<evidence type="ECO:0000313" key="5">
    <source>
        <dbReference type="Proteomes" id="UP000799776"/>
    </source>
</evidence>
<evidence type="ECO:0000313" key="4">
    <source>
        <dbReference type="EMBL" id="KAF2083508.1"/>
    </source>
</evidence>
<comment type="caution">
    <text evidence="4">The sequence shown here is derived from an EMBL/GenBank/DDBJ whole genome shotgun (WGS) entry which is preliminary data.</text>
</comment>
<organism evidence="4 5">
    <name type="scientific">Saccharata proteae CBS 121410</name>
    <dbReference type="NCBI Taxonomy" id="1314787"/>
    <lineage>
        <taxon>Eukaryota</taxon>
        <taxon>Fungi</taxon>
        <taxon>Dikarya</taxon>
        <taxon>Ascomycota</taxon>
        <taxon>Pezizomycotina</taxon>
        <taxon>Dothideomycetes</taxon>
        <taxon>Dothideomycetes incertae sedis</taxon>
        <taxon>Botryosphaeriales</taxon>
        <taxon>Saccharataceae</taxon>
        <taxon>Saccharata</taxon>
    </lineage>
</organism>
<dbReference type="OrthoDB" id="10248398at2759"/>
<dbReference type="InterPro" id="IPR048364">
    <property type="entry name" value="Hikeshi-like_C"/>
</dbReference>
<dbReference type="GO" id="GO:0006606">
    <property type="term" value="P:protein import into nucleus"/>
    <property type="evidence" value="ECO:0007669"/>
    <property type="project" value="TreeGrafter"/>
</dbReference>
<dbReference type="Pfam" id="PF05603">
    <property type="entry name" value="Hikeshi-like_N"/>
    <property type="match status" value="1"/>
</dbReference>
<feature type="domain" description="Hikeshi-like C-terminal" evidence="3">
    <location>
        <begin position="135"/>
        <end position="190"/>
    </location>
</feature>
<gene>
    <name evidence="4" type="ORF">K490DRAFT_69749</name>
</gene>
<name>A0A9P4HMY9_9PEZI</name>
<proteinExistence type="inferred from homology"/>
<dbReference type="EMBL" id="ML978776">
    <property type="protein sequence ID" value="KAF2083508.1"/>
    <property type="molecule type" value="Genomic_DNA"/>
</dbReference>
<dbReference type="Pfam" id="PF21057">
    <property type="entry name" value="Hikeshi-like_C"/>
    <property type="match status" value="1"/>
</dbReference>
<sequence length="194" mass="20446">MFGVIVSGRPVITDLPAVNETSVACQIPSSPPFNHIVVFLLPGQTIPAGTAASVYIQIPPSTDFQFLGAIANEKQSAIFKVNGVEAANQAVGAAATVTLGISLEPIAQVAQSMESKQNGGMQLVRAGPVTASPVTTKELAKRIIGNAFNFLASFAGNTSNGVEVVPLKSFQDWWTKFEKKVEMDPGFLERGDQA</sequence>
<dbReference type="InterPro" id="IPR008493">
    <property type="entry name" value="Hikeshi-like_N"/>
</dbReference>
<dbReference type="GO" id="GO:0005634">
    <property type="term" value="C:nucleus"/>
    <property type="evidence" value="ECO:0007669"/>
    <property type="project" value="TreeGrafter"/>
</dbReference>
<evidence type="ECO:0000259" key="2">
    <source>
        <dbReference type="Pfam" id="PF05603"/>
    </source>
</evidence>